<comment type="pathway">
    <text evidence="1">Antibiotic biosynthesis.</text>
</comment>
<dbReference type="SUPFAM" id="SSF51197">
    <property type="entry name" value="Clavaminate synthase-like"/>
    <property type="match status" value="1"/>
</dbReference>
<keyword evidence="2" id="KW-0045">Antibiotic biosynthesis</keyword>
<protein>
    <submittedName>
        <fullName evidence="5">Isopenicillin N synthase-like dioxygenase</fullName>
    </submittedName>
</protein>
<evidence type="ECO:0000256" key="3">
    <source>
        <dbReference type="RuleBase" id="RU003682"/>
    </source>
</evidence>
<dbReference type="Pfam" id="PF14226">
    <property type="entry name" value="DIOX_N"/>
    <property type="match status" value="1"/>
</dbReference>
<name>A0ABR6BTN4_9PSEU</name>
<dbReference type="InterPro" id="IPR026992">
    <property type="entry name" value="DIOX_N"/>
</dbReference>
<keyword evidence="6" id="KW-1185">Reference proteome</keyword>
<comment type="caution">
    <text evidence="5">The sequence shown here is derived from an EMBL/GenBank/DDBJ whole genome shotgun (WGS) entry which is preliminary data.</text>
</comment>
<dbReference type="InterPro" id="IPR044861">
    <property type="entry name" value="IPNS-like_FE2OG_OXY"/>
</dbReference>
<evidence type="ECO:0000259" key="4">
    <source>
        <dbReference type="PROSITE" id="PS51471"/>
    </source>
</evidence>
<evidence type="ECO:0000313" key="6">
    <source>
        <dbReference type="Proteomes" id="UP000517916"/>
    </source>
</evidence>
<gene>
    <name evidence="5" type="ORF">BC739_007209</name>
</gene>
<keyword evidence="3" id="KW-0479">Metal-binding</keyword>
<dbReference type="Gene3D" id="2.60.120.330">
    <property type="entry name" value="B-lactam Antibiotic, Isopenicillin N Synthase, Chain"/>
    <property type="match status" value="1"/>
</dbReference>
<dbReference type="EMBL" id="JACJID010000006">
    <property type="protein sequence ID" value="MBA8929976.1"/>
    <property type="molecule type" value="Genomic_DNA"/>
</dbReference>
<keyword evidence="3" id="KW-0560">Oxidoreductase</keyword>
<dbReference type="InterPro" id="IPR027443">
    <property type="entry name" value="IPNS-like_sf"/>
</dbReference>
<dbReference type="InterPro" id="IPR050231">
    <property type="entry name" value="Iron_ascorbate_oxido_reductase"/>
</dbReference>
<dbReference type="InterPro" id="IPR005123">
    <property type="entry name" value="Oxoglu/Fe-dep_dioxygenase_dom"/>
</dbReference>
<proteinExistence type="inferred from homology"/>
<evidence type="ECO:0000313" key="5">
    <source>
        <dbReference type="EMBL" id="MBA8929976.1"/>
    </source>
</evidence>
<evidence type="ECO:0000256" key="2">
    <source>
        <dbReference type="ARBA" id="ARBA00023194"/>
    </source>
</evidence>
<reference evidence="5 6" key="1">
    <citation type="submission" date="2020-08" db="EMBL/GenBank/DDBJ databases">
        <title>Genomic Encyclopedia of Archaeal and Bacterial Type Strains, Phase II (KMG-II): from individual species to whole genera.</title>
        <authorList>
            <person name="Goeker M."/>
        </authorList>
    </citation>
    <scope>NUCLEOTIDE SEQUENCE [LARGE SCALE GENOMIC DNA]</scope>
    <source>
        <strain evidence="5 6">DSM 43850</strain>
    </source>
</reference>
<feature type="domain" description="Fe2OG dioxygenase" evidence="4">
    <location>
        <begin position="172"/>
        <end position="282"/>
    </location>
</feature>
<dbReference type="PANTHER" id="PTHR47990">
    <property type="entry name" value="2-OXOGLUTARATE (2OG) AND FE(II)-DEPENDENT OXYGENASE SUPERFAMILY PROTEIN-RELATED"/>
    <property type="match status" value="1"/>
</dbReference>
<accession>A0ABR6BTN4</accession>
<sequence>MTVPIIDLQPWFHGDGADRARVAAQVDTALRESGFLLITGHEVGDELRAATRAAAREFFALPPEAKARYTTVVGGRGWLPPGAEANGLAEGTPTPPDLKESYTLACDTPTGDAQADAEWFAPNVWPDAEVPALRPVVGEYLARMHRLSDELMTISALALGLPEDHFAPYLTRPTYGFNLNWYPPMTRVGPPEPGQYRIGPHTDFGTVTVLDREAGLGGLQVYTLDGRWVDAPYDPAAFTINIGDLMARWTGDRWRSTRHRVLPPQADAPEEDLVSLVFFYEVNHDAVVESFPPPIGHRSYPPVTWGDYLKEKLAQISVG</sequence>
<dbReference type="Proteomes" id="UP000517916">
    <property type="component" value="Unassembled WGS sequence"/>
</dbReference>
<keyword evidence="3" id="KW-0408">Iron</keyword>
<evidence type="ECO:0000256" key="1">
    <source>
        <dbReference type="ARBA" id="ARBA00004792"/>
    </source>
</evidence>
<dbReference type="Pfam" id="PF03171">
    <property type="entry name" value="2OG-FeII_Oxy"/>
    <property type="match status" value="1"/>
</dbReference>
<dbReference type="RefSeq" id="WP_025354562.1">
    <property type="nucleotide sequence ID" value="NZ_BAAABQ010000014.1"/>
</dbReference>
<dbReference type="PROSITE" id="PS51471">
    <property type="entry name" value="FE2OG_OXY"/>
    <property type="match status" value="1"/>
</dbReference>
<organism evidence="5 6">
    <name type="scientific">Kutzneria viridogrisea</name>
    <dbReference type="NCBI Taxonomy" id="47990"/>
    <lineage>
        <taxon>Bacteria</taxon>
        <taxon>Bacillati</taxon>
        <taxon>Actinomycetota</taxon>
        <taxon>Actinomycetes</taxon>
        <taxon>Pseudonocardiales</taxon>
        <taxon>Pseudonocardiaceae</taxon>
        <taxon>Kutzneria</taxon>
    </lineage>
</organism>
<comment type="similarity">
    <text evidence="3">Belongs to the iron/ascorbate-dependent oxidoreductase family.</text>
</comment>
<dbReference type="PRINTS" id="PR00682">
    <property type="entry name" value="IPNSYNTHASE"/>
</dbReference>